<keyword evidence="3" id="KW-1185">Reference proteome</keyword>
<feature type="compositionally biased region" description="Polar residues" evidence="1">
    <location>
        <begin position="93"/>
        <end position="104"/>
    </location>
</feature>
<reference evidence="2" key="2">
    <citation type="journal article" date="2021" name="Genome Biol. Evol.">
        <title>Developing a high-quality reference genome for a parasitic bivalve with doubly uniparental inheritance (Bivalvia: Unionida).</title>
        <authorList>
            <person name="Smith C.H."/>
        </authorList>
    </citation>
    <scope>NUCLEOTIDE SEQUENCE</scope>
    <source>
        <strain evidence="2">CHS0354</strain>
        <tissue evidence="2">Mantle</tissue>
    </source>
</reference>
<evidence type="ECO:0000256" key="1">
    <source>
        <dbReference type="SAM" id="MobiDB-lite"/>
    </source>
</evidence>
<feature type="compositionally biased region" description="Acidic residues" evidence="1">
    <location>
        <begin position="171"/>
        <end position="181"/>
    </location>
</feature>
<evidence type="ECO:0000313" key="2">
    <source>
        <dbReference type="EMBL" id="KAK3610902.1"/>
    </source>
</evidence>
<proteinExistence type="predicted"/>
<protein>
    <submittedName>
        <fullName evidence="2">Uncharacterized protein</fullName>
    </submittedName>
</protein>
<organism evidence="2 3">
    <name type="scientific">Potamilus streckersoni</name>
    <dbReference type="NCBI Taxonomy" id="2493646"/>
    <lineage>
        <taxon>Eukaryota</taxon>
        <taxon>Metazoa</taxon>
        <taxon>Spiralia</taxon>
        <taxon>Lophotrochozoa</taxon>
        <taxon>Mollusca</taxon>
        <taxon>Bivalvia</taxon>
        <taxon>Autobranchia</taxon>
        <taxon>Heteroconchia</taxon>
        <taxon>Palaeoheterodonta</taxon>
        <taxon>Unionida</taxon>
        <taxon>Unionoidea</taxon>
        <taxon>Unionidae</taxon>
        <taxon>Ambleminae</taxon>
        <taxon>Lampsilini</taxon>
        <taxon>Potamilus</taxon>
    </lineage>
</organism>
<sequence>MADYMPFPQRSFTSLHFSALRESCLVGSKKSSYMCVTDSLRTGTKRTTLSLTWDTNNEEEDLNIEGIGDYGIAKTNRNRKRTGRRKPDKTKATIHSYTPASDSDNIPGHLHHIQVSQIFSTTTVTQTISRQHIIKDLENQTDHITSEATAETQTLTRLQQSSEENQSTDEYNSDNEVEVED</sequence>
<reference evidence="2" key="3">
    <citation type="submission" date="2023-05" db="EMBL/GenBank/DDBJ databases">
        <authorList>
            <person name="Smith C.H."/>
        </authorList>
    </citation>
    <scope>NUCLEOTIDE SEQUENCE</scope>
    <source>
        <strain evidence="2">CHS0354</strain>
        <tissue evidence="2">Mantle</tissue>
    </source>
</reference>
<accession>A0AAE0TIF0</accession>
<gene>
    <name evidence="2" type="ORF">CHS0354_000083</name>
</gene>
<comment type="caution">
    <text evidence="2">The sequence shown here is derived from an EMBL/GenBank/DDBJ whole genome shotgun (WGS) entry which is preliminary data.</text>
</comment>
<name>A0AAE0TIF0_9BIVA</name>
<feature type="region of interest" description="Disordered" evidence="1">
    <location>
        <begin position="75"/>
        <end position="107"/>
    </location>
</feature>
<evidence type="ECO:0000313" key="3">
    <source>
        <dbReference type="Proteomes" id="UP001195483"/>
    </source>
</evidence>
<dbReference type="AlphaFoldDB" id="A0AAE0TIF0"/>
<dbReference type="EMBL" id="JAEAOA010000041">
    <property type="protein sequence ID" value="KAK3610902.1"/>
    <property type="molecule type" value="Genomic_DNA"/>
</dbReference>
<feature type="region of interest" description="Disordered" evidence="1">
    <location>
        <begin position="148"/>
        <end position="181"/>
    </location>
</feature>
<reference evidence="2" key="1">
    <citation type="journal article" date="2021" name="Genome Biol. Evol.">
        <title>A High-Quality Reference Genome for a Parasitic Bivalve with Doubly Uniparental Inheritance (Bivalvia: Unionida).</title>
        <authorList>
            <person name="Smith C.H."/>
        </authorList>
    </citation>
    <scope>NUCLEOTIDE SEQUENCE</scope>
    <source>
        <strain evidence="2">CHS0354</strain>
    </source>
</reference>
<feature type="compositionally biased region" description="Basic residues" evidence="1">
    <location>
        <begin position="76"/>
        <end position="88"/>
    </location>
</feature>
<dbReference type="Proteomes" id="UP001195483">
    <property type="component" value="Unassembled WGS sequence"/>
</dbReference>
<feature type="compositionally biased region" description="Polar residues" evidence="1">
    <location>
        <begin position="148"/>
        <end position="170"/>
    </location>
</feature>